<dbReference type="Pfam" id="PF06218">
    <property type="entry name" value="NPR2"/>
    <property type="match status" value="3"/>
</dbReference>
<evidence type="ECO:0000259" key="2">
    <source>
        <dbReference type="Pfam" id="PF04840"/>
    </source>
</evidence>
<dbReference type="Proteomes" id="UP001151699">
    <property type="component" value="Chromosome C"/>
</dbReference>
<feature type="domain" description="Vps16 C-terminal" evidence="2">
    <location>
        <begin position="128"/>
        <end position="326"/>
    </location>
</feature>
<dbReference type="EMBL" id="WJQU01000004">
    <property type="protein sequence ID" value="KAJ6636005.1"/>
    <property type="molecule type" value="Genomic_DNA"/>
</dbReference>
<evidence type="ECO:0000256" key="1">
    <source>
        <dbReference type="ARBA" id="ARBA00008433"/>
    </source>
</evidence>
<dbReference type="GO" id="GO:0010508">
    <property type="term" value="P:positive regulation of autophagy"/>
    <property type="evidence" value="ECO:0007669"/>
    <property type="project" value="TreeGrafter"/>
</dbReference>
<protein>
    <submittedName>
        <fullName evidence="3">GATOR complex protein NPRL2</fullName>
    </submittedName>
</protein>
<comment type="similarity">
    <text evidence="1">Belongs to the NPR2 family.</text>
</comment>
<dbReference type="GO" id="GO:0034198">
    <property type="term" value="P:cellular response to amino acid starvation"/>
    <property type="evidence" value="ECO:0007669"/>
    <property type="project" value="TreeGrafter"/>
</dbReference>
<accession>A0A9Q0MQ77</accession>
<dbReference type="GO" id="GO:0005096">
    <property type="term" value="F:GTPase activator activity"/>
    <property type="evidence" value="ECO:0007669"/>
    <property type="project" value="TreeGrafter"/>
</dbReference>
<reference evidence="3" key="1">
    <citation type="submission" date="2022-07" db="EMBL/GenBank/DDBJ databases">
        <authorList>
            <person name="Trinca V."/>
            <person name="Uliana J.V.C."/>
            <person name="Torres T.T."/>
            <person name="Ward R.J."/>
            <person name="Monesi N."/>
        </authorList>
    </citation>
    <scope>NUCLEOTIDE SEQUENCE</scope>
    <source>
        <strain evidence="3">HSMRA1968</strain>
        <tissue evidence="3">Whole embryos</tissue>
    </source>
</reference>
<dbReference type="Pfam" id="PF04840">
    <property type="entry name" value="Vps16_C"/>
    <property type="match status" value="1"/>
</dbReference>
<dbReference type="GO" id="GO:0005774">
    <property type="term" value="C:vacuolar membrane"/>
    <property type="evidence" value="ECO:0007669"/>
    <property type="project" value="TreeGrafter"/>
</dbReference>
<proteinExistence type="inferred from homology"/>
<evidence type="ECO:0000313" key="3">
    <source>
        <dbReference type="EMBL" id="KAJ6636005.1"/>
    </source>
</evidence>
<gene>
    <name evidence="3" type="primary">Nprl2_0</name>
    <name evidence="3" type="ORF">Bhyg_14591</name>
</gene>
<sequence length="797" mass="91509">MEGEDYWNETKNKAFSFDEDDRTISCSPTERKLFVDDNTSELDYAFPSNDVPLHLIISDSDLNKVLQEQSMNENQLPKGITPEEELRILRRKIQERLHAPPVSITVTNMIMKKPYSLECYRSFHEKTELLEESVSSGDGDTVLAVVLFLVKTLNRKYVVKLLDAHPIALNQFVNYLMVRLQVKECADWLSLLGKSNKLAMLQFVVTTTLLKSNSNKSTKLQSVLNDYFNQPGVNNFYAQIVANYVNLLDYQHKEKQANSKAFEIFDHPVLETLHYASSQFKWNDSANNTVANSPYKLMETFKISQSQFEWIALNERSRSQAWRDLEGIFERKAWHSLKSKSFSINIPLDNAIQRLYDLNAPAAVLNHFLSKISEPNHRLAVANRVNATKSIVDSLNELKDKSGLEKYIETLPTGTEGRFYAENVLKNVGCGREGPIRCIFLSEFHPSQGPKITCQVPEGYVSKDIFDSVNVYIIPKPQLQRCILTVNTLGYKIVGYPVRIDSQRYARNAFYFNLCFVCDAWARTIQYEPVLKKLSEDDEKEEIKLERITKLLSNILSDLNEKKVTTIIEGETTIYLKILNHKPDPQPVLDHLVPLLCEEYENTEIDIWDLTTQQILPFINGINHIARIAAESDVEQALVKACIQNLVYHEVVQLLPLLKYSNVYMCTRNLQNLTKDRSMGQSCRKFVAITSDALPSLYKILQIYSFMTHAVNLRTLCQRTCPRDNNIDERKLVTFGLQNNLIRCVNKYPICTDTPVGRQNMYTGLDNMDEICCMTGLQPTKIDEDIDSDPFLTVIWK</sequence>
<dbReference type="AlphaFoldDB" id="A0A9Q0MQ77"/>
<dbReference type="InterPro" id="IPR009348">
    <property type="entry name" value="NPR2-like"/>
</dbReference>
<name>A0A9Q0MQ77_9DIPT</name>
<comment type="caution">
    <text evidence="3">The sequence shown here is derived from an EMBL/GenBank/DDBJ whole genome shotgun (WGS) entry which is preliminary data.</text>
</comment>
<dbReference type="GO" id="GO:1904262">
    <property type="term" value="P:negative regulation of TORC1 signaling"/>
    <property type="evidence" value="ECO:0007669"/>
    <property type="project" value="TreeGrafter"/>
</dbReference>
<evidence type="ECO:0000313" key="4">
    <source>
        <dbReference type="Proteomes" id="UP001151699"/>
    </source>
</evidence>
<dbReference type="InterPro" id="IPR006925">
    <property type="entry name" value="Vps16_C"/>
</dbReference>
<keyword evidence="4" id="KW-1185">Reference proteome</keyword>
<dbReference type="OrthoDB" id="338854at2759"/>
<dbReference type="PANTHER" id="PTHR12991">
    <property type="entry name" value="NITROGEN PERMEASE REGULATOR 2/TUMOR SUPPRESSOR CANDIDATE 4"/>
    <property type="match status" value="1"/>
</dbReference>
<dbReference type="GO" id="GO:1990130">
    <property type="term" value="C:GATOR1 complex"/>
    <property type="evidence" value="ECO:0007669"/>
    <property type="project" value="TreeGrafter"/>
</dbReference>
<dbReference type="PANTHER" id="PTHR12991:SF10">
    <property type="entry name" value="GATOR COMPLEX PROTEIN NPRL2"/>
    <property type="match status" value="1"/>
</dbReference>
<dbReference type="GO" id="GO:0006886">
    <property type="term" value="P:intracellular protein transport"/>
    <property type="evidence" value="ECO:0007669"/>
    <property type="project" value="InterPro"/>
</dbReference>
<organism evidence="3 4">
    <name type="scientific">Pseudolycoriella hygida</name>
    <dbReference type="NCBI Taxonomy" id="35572"/>
    <lineage>
        <taxon>Eukaryota</taxon>
        <taxon>Metazoa</taxon>
        <taxon>Ecdysozoa</taxon>
        <taxon>Arthropoda</taxon>
        <taxon>Hexapoda</taxon>
        <taxon>Insecta</taxon>
        <taxon>Pterygota</taxon>
        <taxon>Neoptera</taxon>
        <taxon>Endopterygota</taxon>
        <taxon>Diptera</taxon>
        <taxon>Nematocera</taxon>
        <taxon>Sciaroidea</taxon>
        <taxon>Sciaridae</taxon>
        <taxon>Pseudolycoriella</taxon>
    </lineage>
</organism>